<evidence type="ECO:0000256" key="2">
    <source>
        <dbReference type="ARBA" id="ARBA00004496"/>
    </source>
</evidence>
<keyword evidence="5" id="KW-0611">Plant defense</keyword>
<dbReference type="Gramene" id="Solyc02g032850.3.1">
    <property type="protein sequence ID" value="Solyc02g032850.3.1"/>
    <property type="gene ID" value="Solyc02g032850.3"/>
</dbReference>
<dbReference type="GO" id="GO:0005737">
    <property type="term" value="C:cytoplasm"/>
    <property type="evidence" value="ECO:0007669"/>
    <property type="project" value="UniProtKB-SubCell"/>
</dbReference>
<dbReference type="GO" id="GO:0005634">
    <property type="term" value="C:nucleus"/>
    <property type="evidence" value="ECO:0007669"/>
    <property type="project" value="UniProtKB-SubCell"/>
</dbReference>
<dbReference type="OMA" id="YKIFDKW"/>
<evidence type="ECO:0000256" key="4">
    <source>
        <dbReference type="ARBA" id="ARBA00022801"/>
    </source>
</evidence>
<dbReference type="KEGG" id="sly:101257028"/>
<dbReference type="Proteomes" id="UP000004994">
    <property type="component" value="Chromosome 2"/>
</dbReference>
<keyword evidence="4" id="KW-0378">Hydrolase</keyword>
<dbReference type="Gene3D" id="3.40.50.1820">
    <property type="entry name" value="alpha/beta hydrolase"/>
    <property type="match status" value="1"/>
</dbReference>
<dbReference type="InParanoid" id="A0A3Q7EZ47"/>
<evidence type="ECO:0000256" key="6">
    <source>
        <dbReference type="ARBA" id="ARBA00023242"/>
    </source>
</evidence>
<dbReference type="AlphaFoldDB" id="A0A3Q7EZ47"/>
<evidence type="ECO:0000313" key="9">
    <source>
        <dbReference type="EnsemblPlants" id="Solyc02g032850.3.1"/>
    </source>
</evidence>
<dbReference type="InterPro" id="IPR029058">
    <property type="entry name" value="AB_hydrolase_fold"/>
</dbReference>
<proteinExistence type="predicted"/>
<dbReference type="InterPro" id="IPR002921">
    <property type="entry name" value="Fungal_lipase-type"/>
</dbReference>
<feature type="domain" description="Fungal lipase-type" evidence="7">
    <location>
        <begin position="90"/>
        <end position="195"/>
    </location>
</feature>
<evidence type="ECO:0000256" key="1">
    <source>
        <dbReference type="ARBA" id="ARBA00004123"/>
    </source>
</evidence>
<dbReference type="GeneID" id="101257028"/>
<dbReference type="PANTHER" id="PTHR47413">
    <property type="entry name" value="LIPASE-LIKE PAD4"/>
    <property type="match status" value="1"/>
</dbReference>
<dbReference type="PANTHER" id="PTHR47413:SF2">
    <property type="entry name" value="LIPASE-LIKE PAD4"/>
    <property type="match status" value="1"/>
</dbReference>
<evidence type="ECO:0000313" key="10">
    <source>
        <dbReference type="Proteomes" id="UP000004994"/>
    </source>
</evidence>
<dbReference type="GO" id="GO:0009862">
    <property type="term" value="P:systemic acquired resistance, salicylic acid mediated signaling pathway"/>
    <property type="evidence" value="ECO:0000318"/>
    <property type="project" value="GO_Central"/>
</dbReference>
<name>A0A3Q7EZ47_SOLLC</name>
<dbReference type="OrthoDB" id="426718at2759"/>
<reference evidence="9" key="2">
    <citation type="submission" date="2019-01" db="UniProtKB">
        <authorList>
            <consortium name="EnsemblPlants"/>
        </authorList>
    </citation>
    <scope>IDENTIFICATION</scope>
    <source>
        <strain evidence="9">cv. Heinz 1706</strain>
    </source>
</reference>
<organism evidence="9">
    <name type="scientific">Solanum lycopersicum</name>
    <name type="common">Tomato</name>
    <name type="synonym">Lycopersicon esculentum</name>
    <dbReference type="NCBI Taxonomy" id="4081"/>
    <lineage>
        <taxon>Eukaryota</taxon>
        <taxon>Viridiplantae</taxon>
        <taxon>Streptophyta</taxon>
        <taxon>Embryophyta</taxon>
        <taxon>Tracheophyta</taxon>
        <taxon>Spermatophyta</taxon>
        <taxon>Magnoliopsida</taxon>
        <taxon>eudicotyledons</taxon>
        <taxon>Gunneridae</taxon>
        <taxon>Pentapetalae</taxon>
        <taxon>asterids</taxon>
        <taxon>lamiids</taxon>
        <taxon>Solanales</taxon>
        <taxon>Solanaceae</taxon>
        <taxon>Solanoideae</taxon>
        <taxon>Solaneae</taxon>
        <taxon>Solanum</taxon>
        <taxon>Solanum subgen. Lycopersicon</taxon>
    </lineage>
</organism>
<feature type="domain" description="EDS1 EP" evidence="8">
    <location>
        <begin position="361"/>
        <end position="567"/>
    </location>
</feature>
<evidence type="ECO:0000259" key="7">
    <source>
        <dbReference type="Pfam" id="PF01764"/>
    </source>
</evidence>
<dbReference type="GO" id="GO:0016787">
    <property type="term" value="F:hydrolase activity"/>
    <property type="evidence" value="ECO:0007669"/>
    <property type="project" value="UniProtKB-KW"/>
</dbReference>
<sequence>MVSEASSFESSETLAALVASTPLLEESWKVCGVADASVGCNFAVNRVGETAYVGFSGVKLGAGVDQSCRNLVPLPDELFFSLCVDGPDPAMVHAGLLHLFQSVYIDNLFRDQMVEIMNTSKSIVITGHSIGGAIASLLTLWLLCRLQTICSVICITFGSPMLGNQSFSRAILQKRWAGHFCHVVSQHDIVPRLFFAPSCCFQFISYENKTQLFHVVLDSLGVVSRGECKSSFCPSGSYLFCTNKGAVCVDNGMVVIKLLYFTLLNSSQSSSLEDHLDYADFIQKVQWQFIENRSFTEGSIPKSSYKAGITLALESLGIASHEVNFEDAKEALKKAKKLGRTRNLNSANLAIGLSKINPFRAQIEWFKASCDNSAEQMGYYDSFKQRGASKRGFKVNMNRIKLAQFWDSLIDKLEANELPYDFHKRAKWVNASQFYKLVVEPLDIAEYYRTGMHLVKGHYMQHGRERRYKIFDKWWKTENDTDNPTARSRFASSTQDSCFWARVEEARDSLIKVRAEGDARKFLKMLEDVTKFDQYAKRLIENKEISQDVLAKNSSYTKFIEEWKDLQSQLQLLQPQFP</sequence>
<evidence type="ECO:0000256" key="5">
    <source>
        <dbReference type="ARBA" id="ARBA00022821"/>
    </source>
</evidence>
<dbReference type="Pfam" id="PF01764">
    <property type="entry name" value="Lipase_3"/>
    <property type="match status" value="1"/>
</dbReference>
<evidence type="ECO:0000259" key="8">
    <source>
        <dbReference type="Pfam" id="PF18117"/>
    </source>
</evidence>
<dbReference type="GO" id="GO:0006629">
    <property type="term" value="P:lipid metabolic process"/>
    <property type="evidence" value="ECO:0007669"/>
    <property type="project" value="InterPro"/>
</dbReference>
<dbReference type="SUPFAM" id="SSF53474">
    <property type="entry name" value="alpha/beta-Hydrolases"/>
    <property type="match status" value="1"/>
</dbReference>
<dbReference type="EnsemblPlants" id="Solyc02g032850.3.1">
    <property type="protein sequence ID" value="Solyc02g032850.3.1"/>
    <property type="gene ID" value="Solyc02g032850.3"/>
</dbReference>
<dbReference type="FunCoup" id="A0A3Q7EZ47">
    <property type="interactions" value="632"/>
</dbReference>
<reference evidence="9" key="1">
    <citation type="journal article" date="2012" name="Nature">
        <title>The tomato genome sequence provides insights into fleshy fruit evolution.</title>
        <authorList>
            <consortium name="Tomato Genome Consortium"/>
        </authorList>
    </citation>
    <scope>NUCLEOTIDE SEQUENCE [LARGE SCALE GENOMIC DNA]</scope>
    <source>
        <strain evidence="9">cv. Heinz 1706</strain>
    </source>
</reference>
<keyword evidence="6" id="KW-0539">Nucleus</keyword>
<dbReference type="PaxDb" id="4081-Solyc02g032850.2.1"/>
<protein>
    <recommendedName>
        <fullName evidence="11">Lipase-like PAD4</fullName>
    </recommendedName>
</protein>
<keyword evidence="10" id="KW-1185">Reference proteome</keyword>
<dbReference type="InterPro" id="IPR041266">
    <property type="entry name" value="EDS1_EP"/>
</dbReference>
<gene>
    <name evidence="9" type="primary">LOC101257028</name>
</gene>
<accession>A0A3Q7EZ47</accession>
<comment type="subcellular location">
    <subcellularLocation>
        <location evidence="2">Cytoplasm</location>
    </subcellularLocation>
    <subcellularLocation>
        <location evidence="1">Nucleus</location>
    </subcellularLocation>
</comment>
<evidence type="ECO:0000256" key="3">
    <source>
        <dbReference type="ARBA" id="ARBA00022490"/>
    </source>
</evidence>
<dbReference type="STRING" id="4081.A0A3Q7EZ47"/>
<evidence type="ECO:0008006" key="11">
    <source>
        <dbReference type="Google" id="ProtNLM"/>
    </source>
</evidence>
<keyword evidence="3" id="KW-0963">Cytoplasm</keyword>
<dbReference type="SMR" id="A0A3Q7EZ47"/>
<dbReference type="Pfam" id="PF18117">
    <property type="entry name" value="EDS1_EP"/>
    <property type="match status" value="1"/>
</dbReference>